<gene>
    <name evidence="2" type="ORF">PHLGIDRAFT_361898</name>
</gene>
<protein>
    <submittedName>
        <fullName evidence="2">Uncharacterized protein</fullName>
    </submittedName>
</protein>
<evidence type="ECO:0000313" key="3">
    <source>
        <dbReference type="Proteomes" id="UP000053257"/>
    </source>
</evidence>
<name>A0A0C3SCI1_PHLG1</name>
<keyword evidence="1" id="KW-0812">Transmembrane</keyword>
<reference evidence="2 3" key="1">
    <citation type="journal article" date="2014" name="PLoS Genet.">
        <title>Analysis of the Phlebiopsis gigantea genome, transcriptome and secretome provides insight into its pioneer colonization strategies of wood.</title>
        <authorList>
            <person name="Hori C."/>
            <person name="Ishida T."/>
            <person name="Igarashi K."/>
            <person name="Samejima M."/>
            <person name="Suzuki H."/>
            <person name="Master E."/>
            <person name="Ferreira P."/>
            <person name="Ruiz-Duenas F.J."/>
            <person name="Held B."/>
            <person name="Canessa P."/>
            <person name="Larrondo L.F."/>
            <person name="Schmoll M."/>
            <person name="Druzhinina I.S."/>
            <person name="Kubicek C.P."/>
            <person name="Gaskell J.A."/>
            <person name="Kersten P."/>
            <person name="St John F."/>
            <person name="Glasner J."/>
            <person name="Sabat G."/>
            <person name="Splinter BonDurant S."/>
            <person name="Syed K."/>
            <person name="Yadav J."/>
            <person name="Mgbeahuruike A.C."/>
            <person name="Kovalchuk A."/>
            <person name="Asiegbu F.O."/>
            <person name="Lackner G."/>
            <person name="Hoffmeister D."/>
            <person name="Rencoret J."/>
            <person name="Gutierrez A."/>
            <person name="Sun H."/>
            <person name="Lindquist E."/>
            <person name="Barry K."/>
            <person name="Riley R."/>
            <person name="Grigoriev I.V."/>
            <person name="Henrissat B."/>
            <person name="Kues U."/>
            <person name="Berka R.M."/>
            <person name="Martinez A.T."/>
            <person name="Covert S.F."/>
            <person name="Blanchette R.A."/>
            <person name="Cullen D."/>
        </authorList>
    </citation>
    <scope>NUCLEOTIDE SEQUENCE [LARGE SCALE GENOMIC DNA]</scope>
    <source>
        <strain evidence="2 3">11061_1 CR5-6</strain>
    </source>
</reference>
<dbReference type="EMBL" id="KN840474">
    <property type="protein sequence ID" value="KIP08835.1"/>
    <property type="molecule type" value="Genomic_DNA"/>
</dbReference>
<proteinExistence type="predicted"/>
<keyword evidence="1" id="KW-1133">Transmembrane helix</keyword>
<keyword evidence="3" id="KW-1185">Reference proteome</keyword>
<evidence type="ECO:0000313" key="2">
    <source>
        <dbReference type="EMBL" id="KIP08835.1"/>
    </source>
</evidence>
<dbReference type="Proteomes" id="UP000053257">
    <property type="component" value="Unassembled WGS sequence"/>
</dbReference>
<keyword evidence="1" id="KW-0472">Membrane</keyword>
<accession>A0A0C3SCI1</accession>
<dbReference type="HOGENOM" id="CLU_2942570_0_0_1"/>
<organism evidence="2 3">
    <name type="scientific">Phlebiopsis gigantea (strain 11061_1 CR5-6)</name>
    <name type="common">White-rot fungus</name>
    <name type="synonym">Peniophora gigantea</name>
    <dbReference type="NCBI Taxonomy" id="745531"/>
    <lineage>
        <taxon>Eukaryota</taxon>
        <taxon>Fungi</taxon>
        <taxon>Dikarya</taxon>
        <taxon>Basidiomycota</taxon>
        <taxon>Agaricomycotina</taxon>
        <taxon>Agaricomycetes</taxon>
        <taxon>Polyporales</taxon>
        <taxon>Phanerochaetaceae</taxon>
        <taxon>Phlebiopsis</taxon>
    </lineage>
</organism>
<sequence length="60" mass="6809">MTFGLEVKSAAKLDQQRSSLSIKCFCVVLGPLILSILKDYSRSHNSLWRIRPWILASMSL</sequence>
<evidence type="ECO:0000256" key="1">
    <source>
        <dbReference type="SAM" id="Phobius"/>
    </source>
</evidence>
<feature type="transmembrane region" description="Helical" evidence="1">
    <location>
        <begin position="20"/>
        <end position="37"/>
    </location>
</feature>
<dbReference type="AlphaFoldDB" id="A0A0C3SCI1"/>